<dbReference type="GO" id="GO:0016491">
    <property type="term" value="F:oxidoreductase activity"/>
    <property type="evidence" value="ECO:0007669"/>
    <property type="project" value="UniProtKB-KW"/>
</dbReference>
<dbReference type="Proteomes" id="UP000642284">
    <property type="component" value="Unassembled WGS sequence"/>
</dbReference>
<reference evidence="3 4" key="1">
    <citation type="submission" date="2020-08" db="EMBL/GenBank/DDBJ databases">
        <title>Genemic of Streptomyces polyaspartic.</title>
        <authorList>
            <person name="Liu W."/>
        </authorList>
    </citation>
    <scope>NUCLEOTIDE SEQUENCE [LARGE SCALE GENOMIC DNA]</scope>
    <source>
        <strain evidence="3 4">TRM66268-LWL</strain>
    </source>
</reference>
<gene>
    <name evidence="3" type="ORF">H9Y04_08975</name>
</gene>
<sequence>MTSDALEALGRSRYISLTTYRKNGTPVSTPVWVVSDGTLLYVWTKTDTWKVKRLRNDKRVVVTACDVRGRIAEGAVSAEGTATLLDESGMPKVRRLLSRKYKWQYWMVDYPALIVRLGKRPHTGIAVRLTQV</sequence>
<evidence type="ECO:0000313" key="4">
    <source>
        <dbReference type="Proteomes" id="UP000642284"/>
    </source>
</evidence>
<organism evidence="3 4">
    <name type="scientific">Streptomyces polyasparticus</name>
    <dbReference type="NCBI Taxonomy" id="2767826"/>
    <lineage>
        <taxon>Bacteria</taxon>
        <taxon>Bacillati</taxon>
        <taxon>Actinomycetota</taxon>
        <taxon>Actinomycetes</taxon>
        <taxon>Kitasatosporales</taxon>
        <taxon>Streptomycetaceae</taxon>
        <taxon>Streptomyces</taxon>
    </lineage>
</organism>
<proteinExistence type="predicted"/>
<dbReference type="EMBL" id="JACTVJ010000005">
    <property type="protein sequence ID" value="MBC9712705.1"/>
    <property type="molecule type" value="Genomic_DNA"/>
</dbReference>
<feature type="domain" description="Pyridoxamine 5'-phosphate oxidase N-terminal" evidence="2">
    <location>
        <begin position="5"/>
        <end position="99"/>
    </location>
</feature>
<dbReference type="Gene3D" id="2.30.110.10">
    <property type="entry name" value="Electron Transport, Fmn-binding Protein, Chain A"/>
    <property type="match status" value="1"/>
</dbReference>
<evidence type="ECO:0000313" key="3">
    <source>
        <dbReference type="EMBL" id="MBC9712705.1"/>
    </source>
</evidence>
<evidence type="ECO:0000256" key="1">
    <source>
        <dbReference type="ARBA" id="ARBA00023002"/>
    </source>
</evidence>
<dbReference type="InterPro" id="IPR019965">
    <property type="entry name" value="PPOX_F420-dep_Rv2061_put"/>
</dbReference>
<dbReference type="InterPro" id="IPR012349">
    <property type="entry name" value="Split_barrel_FMN-bd"/>
</dbReference>
<dbReference type="PANTHER" id="PTHR35176">
    <property type="entry name" value="HEME OXYGENASE HI_0854-RELATED"/>
    <property type="match status" value="1"/>
</dbReference>
<evidence type="ECO:0000259" key="2">
    <source>
        <dbReference type="Pfam" id="PF01243"/>
    </source>
</evidence>
<dbReference type="InterPro" id="IPR052019">
    <property type="entry name" value="F420H2_bilvrd_red/Heme_oxyg"/>
</dbReference>
<dbReference type="InterPro" id="IPR011576">
    <property type="entry name" value="Pyridox_Oxase_N"/>
</dbReference>
<keyword evidence="1 3" id="KW-0560">Oxidoreductase</keyword>
<accession>A0ABR7SD84</accession>
<dbReference type="NCBIfam" id="TIGR03666">
    <property type="entry name" value="Rv2061_F420"/>
    <property type="match status" value="1"/>
</dbReference>
<dbReference type="Pfam" id="PF01243">
    <property type="entry name" value="PNPOx_N"/>
    <property type="match status" value="1"/>
</dbReference>
<protein>
    <submittedName>
        <fullName evidence="3">PPOX class F420-dependent oxidoreductase</fullName>
        <ecNumber evidence="3">1.-.-.-</ecNumber>
    </submittedName>
</protein>
<keyword evidence="4" id="KW-1185">Reference proteome</keyword>
<dbReference type="RefSeq" id="WP_187813204.1">
    <property type="nucleotide sequence ID" value="NZ_JACTVJ010000005.1"/>
</dbReference>
<dbReference type="EC" id="1.-.-.-" evidence="3"/>
<dbReference type="SUPFAM" id="SSF50475">
    <property type="entry name" value="FMN-binding split barrel"/>
    <property type="match status" value="1"/>
</dbReference>
<dbReference type="PANTHER" id="PTHR35176:SF11">
    <property type="entry name" value="PYRIDOXAMINE 5'-PHOSPHATE OXIDASE FAMILY PROTEIN"/>
    <property type="match status" value="1"/>
</dbReference>
<comment type="caution">
    <text evidence="3">The sequence shown here is derived from an EMBL/GenBank/DDBJ whole genome shotgun (WGS) entry which is preliminary data.</text>
</comment>
<name>A0ABR7SD84_9ACTN</name>